<gene>
    <name evidence="1" type="ORF">HJG60_008667</name>
</gene>
<dbReference type="PROSITE" id="PS51257">
    <property type="entry name" value="PROKAR_LIPOPROTEIN"/>
    <property type="match status" value="1"/>
</dbReference>
<sequence>MPFLKPRVVPVFIISSLGCCPAHMHSDTCKGIITWVPRIVFDFIIFNPHPRTCLLTFRERGRGRERNINQLPLLRPIGGTHTPPQPCALTRNRTRALWVYRTTPQPSEPCRSGLIFFMYKCNPCLLYRR</sequence>
<dbReference type="Proteomes" id="UP000664940">
    <property type="component" value="Unassembled WGS sequence"/>
</dbReference>
<name>A0A833YY51_9CHIR</name>
<evidence type="ECO:0000313" key="2">
    <source>
        <dbReference type="Proteomes" id="UP000664940"/>
    </source>
</evidence>
<protein>
    <submittedName>
        <fullName evidence="1">Uncharacterized protein</fullName>
    </submittedName>
</protein>
<organism evidence="1 2">
    <name type="scientific">Phyllostomus discolor</name>
    <name type="common">pale spear-nosed bat</name>
    <dbReference type="NCBI Taxonomy" id="89673"/>
    <lineage>
        <taxon>Eukaryota</taxon>
        <taxon>Metazoa</taxon>
        <taxon>Chordata</taxon>
        <taxon>Craniata</taxon>
        <taxon>Vertebrata</taxon>
        <taxon>Euteleostomi</taxon>
        <taxon>Mammalia</taxon>
        <taxon>Eutheria</taxon>
        <taxon>Laurasiatheria</taxon>
        <taxon>Chiroptera</taxon>
        <taxon>Yangochiroptera</taxon>
        <taxon>Phyllostomidae</taxon>
        <taxon>Phyllostominae</taxon>
        <taxon>Phyllostomus</taxon>
    </lineage>
</organism>
<evidence type="ECO:0000313" key="1">
    <source>
        <dbReference type="EMBL" id="KAF6084405.1"/>
    </source>
</evidence>
<dbReference type="EMBL" id="JABVXQ010000012">
    <property type="protein sequence ID" value="KAF6084405.1"/>
    <property type="molecule type" value="Genomic_DNA"/>
</dbReference>
<comment type="caution">
    <text evidence="1">The sequence shown here is derived from an EMBL/GenBank/DDBJ whole genome shotgun (WGS) entry which is preliminary data.</text>
</comment>
<proteinExistence type="predicted"/>
<dbReference type="AlphaFoldDB" id="A0A833YY51"/>
<accession>A0A833YY51</accession>
<reference evidence="1 2" key="1">
    <citation type="journal article" date="2020" name="Nature">
        <title>Six reference-quality genomes reveal evolution of bat adaptations.</title>
        <authorList>
            <person name="Jebb D."/>
            <person name="Huang Z."/>
            <person name="Pippel M."/>
            <person name="Hughes G.M."/>
            <person name="Lavrichenko K."/>
            <person name="Devanna P."/>
            <person name="Winkler S."/>
            <person name="Jermiin L.S."/>
            <person name="Skirmuntt E.C."/>
            <person name="Katzourakis A."/>
            <person name="Burkitt-Gray L."/>
            <person name="Ray D.A."/>
            <person name="Sullivan K.A.M."/>
            <person name="Roscito J.G."/>
            <person name="Kirilenko B.M."/>
            <person name="Davalos L.M."/>
            <person name="Corthals A.P."/>
            <person name="Power M.L."/>
            <person name="Jones G."/>
            <person name="Ransome R.D."/>
            <person name="Dechmann D.K.N."/>
            <person name="Locatelli A.G."/>
            <person name="Puechmaille S.J."/>
            <person name="Fedrigo O."/>
            <person name="Jarvis E.D."/>
            <person name="Hiller M."/>
            <person name="Vernes S.C."/>
            <person name="Myers E.W."/>
            <person name="Teeling E.C."/>
        </authorList>
    </citation>
    <scope>NUCLEOTIDE SEQUENCE [LARGE SCALE GENOMIC DNA]</scope>
    <source>
        <strain evidence="1">Bat1K_MPI-CBG_1</strain>
    </source>
</reference>